<dbReference type="OrthoDB" id="5377273at2759"/>
<evidence type="ECO:0000259" key="8">
    <source>
        <dbReference type="Pfam" id="PF10256"/>
    </source>
</evidence>
<dbReference type="VEuPathDB" id="FungiDB:AN11019"/>
<evidence type="ECO:0000256" key="4">
    <source>
        <dbReference type="ARBA" id="ARBA00018463"/>
    </source>
</evidence>
<sequence>MDSAARSERAVGDDRPRHVQSQHSLRSQSAIASIPSNSGQPNEPDVAEELAWGPAHPCFPHINPHVPPGSEEYLTTRIIRIRRDWMVKGDLAPTYSNLYPEILDPLLPEQEFRRIIATVNEELISAFNPFSFRNWIDGAIGLLTGWLWEDIGAPGIKSHLKRVEEWLEKWNREVGAKDGVRIWSLRRTAYMSLDIQIPDPKVGIVPSEGNPSRPGTGPHSGGV</sequence>
<dbReference type="eggNOG" id="ENOG502S30T">
    <property type="taxonomic scope" value="Eukaryota"/>
</dbReference>
<reference evidence="10" key="1">
    <citation type="journal article" date="2005" name="Nature">
        <title>Sequencing of Aspergillus nidulans and comparative analysis with A. fumigatus and A. oryzae.</title>
        <authorList>
            <person name="Galagan J.E."/>
            <person name="Calvo S.E."/>
            <person name="Cuomo C."/>
            <person name="Ma L.J."/>
            <person name="Wortman J.R."/>
            <person name="Batzoglou S."/>
            <person name="Lee S.I."/>
            <person name="Basturkmen M."/>
            <person name="Spevak C.C."/>
            <person name="Clutterbuck J."/>
            <person name="Kapitonov V."/>
            <person name="Jurka J."/>
            <person name="Scazzocchio C."/>
            <person name="Farman M."/>
            <person name="Butler J."/>
            <person name="Purcell S."/>
            <person name="Harris S."/>
            <person name="Braus G.H."/>
            <person name="Draht O."/>
            <person name="Busch S."/>
            <person name="D'Enfert C."/>
            <person name="Bouchier C."/>
            <person name="Goldman G.H."/>
            <person name="Bell-Pedersen D."/>
            <person name="Griffiths-Jones S."/>
            <person name="Doonan J.H."/>
            <person name="Yu J."/>
            <person name="Vienken K."/>
            <person name="Pain A."/>
            <person name="Freitag M."/>
            <person name="Selker E.U."/>
            <person name="Archer D.B."/>
            <person name="Penalva M.A."/>
            <person name="Oakley B.R."/>
            <person name="Momany M."/>
            <person name="Tanaka T."/>
            <person name="Kumagai T."/>
            <person name="Asai K."/>
            <person name="Machida M."/>
            <person name="Nierman W.C."/>
            <person name="Denning D.W."/>
            <person name="Caddick M."/>
            <person name="Hynes M."/>
            <person name="Paoletti M."/>
            <person name="Fischer R."/>
            <person name="Miller B."/>
            <person name="Dyer P."/>
            <person name="Sachs M.S."/>
            <person name="Osmani S.A."/>
            <person name="Birren B.W."/>
        </authorList>
    </citation>
    <scope>NUCLEOTIDE SEQUENCE [LARGE SCALE GENOMIC DNA]</scope>
    <source>
        <strain evidence="10">FGSC A4 / ATCC 38163 / CBS 112.46 / NRRL 194 / M139</strain>
    </source>
</reference>
<dbReference type="Pfam" id="PF10256">
    <property type="entry name" value="Erf4"/>
    <property type="match status" value="1"/>
</dbReference>
<evidence type="ECO:0000313" key="9">
    <source>
        <dbReference type="EMBL" id="CBF80013.1"/>
    </source>
</evidence>
<dbReference type="InterPro" id="IPR051371">
    <property type="entry name" value="Ras_palmitoyltransferase"/>
</dbReference>
<evidence type="ECO:0000256" key="6">
    <source>
        <dbReference type="ARBA" id="ARBA00023136"/>
    </source>
</evidence>
<name>C8VDK7_EMENI</name>
<dbReference type="Proteomes" id="UP000000560">
    <property type="component" value="Chromosome IV"/>
</dbReference>
<evidence type="ECO:0000256" key="5">
    <source>
        <dbReference type="ARBA" id="ARBA00022824"/>
    </source>
</evidence>
<dbReference type="OMA" id="WNTEMQK"/>
<dbReference type="GO" id="GO:0031211">
    <property type="term" value="C:endoplasmic reticulum palmitoyltransferase complex"/>
    <property type="evidence" value="ECO:0000318"/>
    <property type="project" value="GO_Central"/>
</dbReference>
<keyword evidence="5" id="KW-0256">Endoplasmic reticulum</keyword>
<dbReference type="STRING" id="227321.C8VDK7"/>
<evidence type="ECO:0000313" key="10">
    <source>
        <dbReference type="Proteomes" id="UP000000560"/>
    </source>
</evidence>
<feature type="compositionally biased region" description="Polar residues" evidence="7">
    <location>
        <begin position="19"/>
        <end position="41"/>
    </location>
</feature>
<organism evidence="9 10">
    <name type="scientific">Emericella nidulans (strain FGSC A4 / ATCC 38163 / CBS 112.46 / NRRL 194 / M139)</name>
    <name type="common">Aspergillus nidulans</name>
    <dbReference type="NCBI Taxonomy" id="227321"/>
    <lineage>
        <taxon>Eukaryota</taxon>
        <taxon>Fungi</taxon>
        <taxon>Dikarya</taxon>
        <taxon>Ascomycota</taxon>
        <taxon>Pezizomycotina</taxon>
        <taxon>Eurotiomycetes</taxon>
        <taxon>Eurotiomycetidae</taxon>
        <taxon>Eurotiales</taxon>
        <taxon>Aspergillaceae</taxon>
        <taxon>Aspergillus</taxon>
        <taxon>Aspergillus subgen. Nidulantes</taxon>
    </lineage>
</organism>
<dbReference type="GO" id="GO:0006612">
    <property type="term" value="P:protein targeting to membrane"/>
    <property type="evidence" value="ECO:0000318"/>
    <property type="project" value="GO_Central"/>
</dbReference>
<dbReference type="PANTHER" id="PTHR13254">
    <property type="entry name" value="GOLGI AUTOANTIGEN, GOLGIN SUBFAMILY A, 7"/>
    <property type="match status" value="1"/>
</dbReference>
<dbReference type="GO" id="GO:0005789">
    <property type="term" value="C:endoplasmic reticulum membrane"/>
    <property type="evidence" value="ECO:0007669"/>
    <property type="project" value="UniProtKB-SubCell"/>
</dbReference>
<dbReference type="PANTHER" id="PTHR13254:SF0">
    <property type="entry name" value="GOLGIN SUBFAMILY A MEMBER 7_ERF4 DOMAIN-CONTAINING PROTEIN"/>
    <property type="match status" value="1"/>
</dbReference>
<dbReference type="InParanoid" id="C8VDK7"/>
<accession>C8VDK7</accession>
<evidence type="ECO:0000256" key="3">
    <source>
        <dbReference type="ARBA" id="ARBA00011396"/>
    </source>
</evidence>
<proteinExistence type="inferred from homology"/>
<comment type="subcellular location">
    <subcellularLocation>
        <location evidence="1">Endoplasmic reticulum membrane</location>
        <topology evidence="1">Peripheral membrane protein</topology>
    </subcellularLocation>
</comment>
<dbReference type="InterPro" id="IPR019383">
    <property type="entry name" value="Golgin_A_7/ERF4"/>
</dbReference>
<reference evidence="10" key="2">
    <citation type="journal article" date="2009" name="Fungal Genet. Biol.">
        <title>The 2008 update of the Aspergillus nidulans genome annotation: a community effort.</title>
        <authorList>
            <person name="Wortman J.R."/>
            <person name="Gilsenan J.M."/>
            <person name="Joardar V."/>
            <person name="Deegan J."/>
            <person name="Clutterbuck J."/>
            <person name="Andersen M.R."/>
            <person name="Archer D."/>
            <person name="Bencina M."/>
            <person name="Braus G."/>
            <person name="Coutinho P."/>
            <person name="von Dohren H."/>
            <person name="Doonan J."/>
            <person name="Driessen A.J."/>
            <person name="Durek P."/>
            <person name="Espeso E."/>
            <person name="Fekete E."/>
            <person name="Flipphi M."/>
            <person name="Estrada C.G."/>
            <person name="Geysens S."/>
            <person name="Goldman G."/>
            <person name="de Groot P.W."/>
            <person name="Hansen K."/>
            <person name="Harris S.D."/>
            <person name="Heinekamp T."/>
            <person name="Helmstaedt K."/>
            <person name="Henrissat B."/>
            <person name="Hofmann G."/>
            <person name="Homan T."/>
            <person name="Horio T."/>
            <person name="Horiuchi H."/>
            <person name="James S."/>
            <person name="Jones M."/>
            <person name="Karaffa L."/>
            <person name="Karanyi Z."/>
            <person name="Kato M."/>
            <person name="Keller N."/>
            <person name="Kelly D.E."/>
            <person name="Kiel J.A."/>
            <person name="Kim J.M."/>
            <person name="van der Klei I.J."/>
            <person name="Klis F.M."/>
            <person name="Kovalchuk A."/>
            <person name="Krasevec N."/>
            <person name="Kubicek C.P."/>
            <person name="Liu B."/>
            <person name="Maccabe A."/>
            <person name="Meyer V."/>
            <person name="Mirabito P."/>
            <person name="Miskei M."/>
            <person name="Mos M."/>
            <person name="Mullins J."/>
            <person name="Nelson D.R."/>
            <person name="Nielsen J."/>
            <person name="Oakley B.R."/>
            <person name="Osmani S.A."/>
            <person name="Pakula T."/>
            <person name="Paszewski A."/>
            <person name="Paulsen I."/>
            <person name="Pilsyk S."/>
            <person name="Pocsi I."/>
            <person name="Punt P.J."/>
            <person name="Ram A.F."/>
            <person name="Ren Q."/>
            <person name="Robellet X."/>
            <person name="Robson G."/>
            <person name="Seiboth B."/>
            <person name="van Solingen P."/>
            <person name="Specht T."/>
            <person name="Sun J."/>
            <person name="Taheri-Talesh N."/>
            <person name="Takeshita N."/>
            <person name="Ussery D."/>
            <person name="vanKuyk P.A."/>
            <person name="Visser H."/>
            <person name="van de Vondervoort P.J."/>
            <person name="de Vries R.P."/>
            <person name="Walton J."/>
            <person name="Xiang X."/>
            <person name="Xiong Y."/>
            <person name="Zeng A.P."/>
            <person name="Brandt B.W."/>
            <person name="Cornell M.J."/>
            <person name="van den Hondel C.A."/>
            <person name="Visser J."/>
            <person name="Oliver S.G."/>
            <person name="Turner G."/>
        </authorList>
    </citation>
    <scope>GENOME REANNOTATION</scope>
    <source>
        <strain evidence="10">FGSC A4 / ATCC 38163 / CBS 112.46 / NRRL 194 / M139</strain>
    </source>
</reference>
<evidence type="ECO:0000256" key="2">
    <source>
        <dbReference type="ARBA" id="ARBA00007732"/>
    </source>
</evidence>
<feature type="compositionally biased region" description="Basic and acidic residues" evidence="7">
    <location>
        <begin position="1"/>
        <end position="17"/>
    </location>
</feature>
<evidence type="ECO:0000256" key="7">
    <source>
        <dbReference type="SAM" id="MobiDB-lite"/>
    </source>
</evidence>
<gene>
    <name evidence="9" type="ORF">ANIA_11019</name>
</gene>
<dbReference type="EMBL" id="BN001304">
    <property type="protein sequence ID" value="CBF80013.1"/>
    <property type="molecule type" value="Genomic_DNA"/>
</dbReference>
<feature type="domain" description="Golgin subfamily A member 7/ERF4" evidence="8">
    <location>
        <begin position="78"/>
        <end position="194"/>
    </location>
</feature>
<dbReference type="AlphaFoldDB" id="C8VDK7"/>
<evidence type="ECO:0000256" key="1">
    <source>
        <dbReference type="ARBA" id="ARBA00004406"/>
    </source>
</evidence>
<dbReference type="RefSeq" id="XP_050468034.1">
    <property type="nucleotide sequence ID" value="XM_050612076.1"/>
</dbReference>
<feature type="region of interest" description="Disordered" evidence="7">
    <location>
        <begin position="203"/>
        <end position="223"/>
    </location>
</feature>
<comment type="subunit">
    <text evidence="3">Interacts with ERF2.</text>
</comment>
<dbReference type="GeneID" id="74896734"/>
<keyword evidence="10" id="KW-1185">Reference proteome</keyword>
<dbReference type="KEGG" id="ani:ANIA_11019"/>
<dbReference type="HOGENOM" id="CLU_082174_0_0_1"/>
<comment type="similarity">
    <text evidence="2">Belongs to the ERF4 family.</text>
</comment>
<keyword evidence="6" id="KW-0472">Membrane</keyword>
<protein>
    <recommendedName>
        <fullName evidence="4">Ras modification protein ERF4</fullName>
    </recommendedName>
</protein>
<feature type="region of interest" description="Disordered" evidence="7">
    <location>
        <begin position="1"/>
        <end position="46"/>
    </location>
</feature>